<gene>
    <name evidence="1" type="ORF">COB67_03385</name>
</gene>
<organism evidence="1 2">
    <name type="scientific">SAR324 cluster bacterium</name>
    <dbReference type="NCBI Taxonomy" id="2024889"/>
    <lineage>
        <taxon>Bacteria</taxon>
        <taxon>Deltaproteobacteria</taxon>
        <taxon>SAR324 cluster</taxon>
    </lineage>
</organism>
<dbReference type="Pfam" id="PF10719">
    <property type="entry name" value="ComFB"/>
    <property type="match status" value="1"/>
</dbReference>
<evidence type="ECO:0000313" key="1">
    <source>
        <dbReference type="EMBL" id="PCI29802.1"/>
    </source>
</evidence>
<accession>A0A2A4T8G2</accession>
<name>A0A2A4T8G2_9DELT</name>
<protein>
    <submittedName>
        <fullName evidence="1">Competence protein ComFB</fullName>
    </submittedName>
</protein>
<proteinExistence type="predicted"/>
<evidence type="ECO:0000313" key="2">
    <source>
        <dbReference type="Proteomes" id="UP000218113"/>
    </source>
</evidence>
<dbReference type="Proteomes" id="UP000218113">
    <property type="component" value="Unassembled WGS sequence"/>
</dbReference>
<dbReference type="AlphaFoldDB" id="A0A2A4T8G2"/>
<comment type="caution">
    <text evidence="1">The sequence shown here is derived from an EMBL/GenBank/DDBJ whole genome shotgun (WGS) entry which is preliminary data.</text>
</comment>
<reference evidence="2" key="1">
    <citation type="submission" date="2017-08" db="EMBL/GenBank/DDBJ databases">
        <title>A dynamic microbial community with high functional redundancy inhabits the cold, oxic subseafloor aquifer.</title>
        <authorList>
            <person name="Tully B.J."/>
            <person name="Wheat C.G."/>
            <person name="Glazer B.T."/>
            <person name="Huber J.A."/>
        </authorList>
    </citation>
    <scope>NUCLEOTIDE SEQUENCE [LARGE SCALE GENOMIC DNA]</scope>
</reference>
<dbReference type="EMBL" id="NVSR01000010">
    <property type="protein sequence ID" value="PCI29802.1"/>
    <property type="molecule type" value="Genomic_DNA"/>
</dbReference>
<dbReference type="InterPro" id="IPR019657">
    <property type="entry name" value="ComFB"/>
</dbReference>
<sequence length="95" mass="10856">MQNEKYVVNGYNLEHIRNLNEERVIQAMRALLHKVQGFDGCQLCTEDVYALSAKQLPPQYVQVGSIVLKKNVTDEDVYAIVKKSAQQVVDRPNHD</sequence>